<gene>
    <name evidence="2" type="ORF">GJV18_08460</name>
</gene>
<sequence>MTAKDRARMRRLELENEELRRHNATHIRVFRDQALKLVELRATLQLLREILQEPAHDPSTT</sequence>
<organism evidence="2 3">
    <name type="scientific">Pseudomonas xionganensis</name>
    <dbReference type="NCBI Taxonomy" id="2654845"/>
    <lineage>
        <taxon>Bacteria</taxon>
        <taxon>Pseudomonadati</taxon>
        <taxon>Pseudomonadota</taxon>
        <taxon>Gammaproteobacteria</taxon>
        <taxon>Pseudomonadales</taxon>
        <taxon>Pseudomonadaceae</taxon>
        <taxon>Pseudomonas</taxon>
    </lineage>
</organism>
<keyword evidence="3" id="KW-1185">Reference proteome</keyword>
<protein>
    <submittedName>
        <fullName evidence="2">Uncharacterized protein</fullName>
    </submittedName>
</protein>
<evidence type="ECO:0000313" key="2">
    <source>
        <dbReference type="EMBL" id="MVW75348.1"/>
    </source>
</evidence>
<evidence type="ECO:0000313" key="3">
    <source>
        <dbReference type="Proteomes" id="UP000429555"/>
    </source>
</evidence>
<dbReference type="AlphaFoldDB" id="A0A6I4KUI8"/>
<proteinExistence type="predicted"/>
<keyword evidence="1" id="KW-0175">Coiled coil</keyword>
<dbReference type="Proteomes" id="UP000429555">
    <property type="component" value="Unassembled WGS sequence"/>
</dbReference>
<feature type="coiled-coil region" evidence="1">
    <location>
        <begin position="2"/>
        <end position="29"/>
    </location>
</feature>
<accession>A0A6I4KUI8</accession>
<comment type="caution">
    <text evidence="2">The sequence shown here is derived from an EMBL/GenBank/DDBJ whole genome shotgun (WGS) entry which is preliminary data.</text>
</comment>
<evidence type="ECO:0000256" key="1">
    <source>
        <dbReference type="SAM" id="Coils"/>
    </source>
</evidence>
<dbReference type="RefSeq" id="WP_160344420.1">
    <property type="nucleotide sequence ID" value="NZ_WKJZ01000001.1"/>
</dbReference>
<reference evidence="2 3" key="1">
    <citation type="submission" date="2019-11" db="EMBL/GenBank/DDBJ databases">
        <title>Pseudomonas flavidum sp. nov., isolated from Baiyang Lake.</title>
        <authorList>
            <person name="Zhao Y."/>
        </authorList>
    </citation>
    <scope>NUCLEOTIDE SEQUENCE [LARGE SCALE GENOMIC DNA]</scope>
    <source>
        <strain evidence="3">R-22-3 w-18</strain>
    </source>
</reference>
<name>A0A6I4KUI8_9PSED</name>
<dbReference type="EMBL" id="WKJZ01000001">
    <property type="protein sequence ID" value="MVW75348.1"/>
    <property type="molecule type" value="Genomic_DNA"/>
</dbReference>